<dbReference type="Proteomes" id="UP001457282">
    <property type="component" value="Unassembled WGS sequence"/>
</dbReference>
<feature type="transmembrane region" description="Helical" evidence="1">
    <location>
        <begin position="35"/>
        <end position="56"/>
    </location>
</feature>
<keyword evidence="1" id="KW-0812">Transmembrane</keyword>
<evidence type="ECO:0000313" key="2">
    <source>
        <dbReference type="EMBL" id="KAK9942490.1"/>
    </source>
</evidence>
<dbReference type="EMBL" id="JBEDUW010000002">
    <property type="protein sequence ID" value="KAK9942490.1"/>
    <property type="molecule type" value="Genomic_DNA"/>
</dbReference>
<reference evidence="2 3" key="1">
    <citation type="journal article" date="2023" name="G3 (Bethesda)">
        <title>A chromosome-length genome assembly and annotation of blackberry (Rubus argutus, cv. 'Hillquist').</title>
        <authorList>
            <person name="Bruna T."/>
            <person name="Aryal R."/>
            <person name="Dudchenko O."/>
            <person name="Sargent D.J."/>
            <person name="Mead D."/>
            <person name="Buti M."/>
            <person name="Cavallini A."/>
            <person name="Hytonen T."/>
            <person name="Andres J."/>
            <person name="Pham M."/>
            <person name="Weisz D."/>
            <person name="Mascagni F."/>
            <person name="Usai G."/>
            <person name="Natali L."/>
            <person name="Bassil N."/>
            <person name="Fernandez G.E."/>
            <person name="Lomsadze A."/>
            <person name="Armour M."/>
            <person name="Olukolu B."/>
            <person name="Poorten T."/>
            <person name="Britton C."/>
            <person name="Davik J."/>
            <person name="Ashrafi H."/>
            <person name="Aiden E.L."/>
            <person name="Borodovsky M."/>
            <person name="Worthington M."/>
        </authorList>
    </citation>
    <scope>NUCLEOTIDE SEQUENCE [LARGE SCALE GENOMIC DNA]</scope>
    <source>
        <strain evidence="2">PI 553951</strain>
    </source>
</reference>
<name>A0AAW1Y2B1_RUBAR</name>
<keyword evidence="1" id="KW-0472">Membrane</keyword>
<dbReference type="AlphaFoldDB" id="A0AAW1Y2B1"/>
<sequence>MSSEAVDSGGVQIHQSRRLPDFLNSVNLKYVKLGYHYLITNLLKLCLIPLMAVVVIESSRMNPDDIHQLRLQLQYNLVSVITFSAVIVLDPQFIL</sequence>
<keyword evidence="3" id="KW-1185">Reference proteome</keyword>
<evidence type="ECO:0000313" key="3">
    <source>
        <dbReference type="Proteomes" id="UP001457282"/>
    </source>
</evidence>
<proteinExistence type="predicted"/>
<comment type="caution">
    <text evidence="2">The sequence shown here is derived from an EMBL/GenBank/DDBJ whole genome shotgun (WGS) entry which is preliminary data.</text>
</comment>
<evidence type="ECO:0000256" key="1">
    <source>
        <dbReference type="SAM" id="Phobius"/>
    </source>
</evidence>
<feature type="transmembrane region" description="Helical" evidence="1">
    <location>
        <begin position="77"/>
        <end position="94"/>
    </location>
</feature>
<organism evidence="2 3">
    <name type="scientific">Rubus argutus</name>
    <name type="common">Southern blackberry</name>
    <dbReference type="NCBI Taxonomy" id="59490"/>
    <lineage>
        <taxon>Eukaryota</taxon>
        <taxon>Viridiplantae</taxon>
        <taxon>Streptophyta</taxon>
        <taxon>Embryophyta</taxon>
        <taxon>Tracheophyta</taxon>
        <taxon>Spermatophyta</taxon>
        <taxon>Magnoliopsida</taxon>
        <taxon>eudicotyledons</taxon>
        <taxon>Gunneridae</taxon>
        <taxon>Pentapetalae</taxon>
        <taxon>rosids</taxon>
        <taxon>fabids</taxon>
        <taxon>Rosales</taxon>
        <taxon>Rosaceae</taxon>
        <taxon>Rosoideae</taxon>
        <taxon>Rosoideae incertae sedis</taxon>
        <taxon>Rubus</taxon>
    </lineage>
</organism>
<gene>
    <name evidence="2" type="ORF">M0R45_008154</name>
</gene>
<accession>A0AAW1Y2B1</accession>
<keyword evidence="1" id="KW-1133">Transmembrane helix</keyword>
<protein>
    <submittedName>
        <fullName evidence="2">Uncharacterized protein</fullName>
    </submittedName>
</protein>